<sequence>MTPAALPVLLVTEDHDLRDHITWLADPVPVLATTPQSLTDQQWHDAYLVLVGDRSATALAEQHPAHRDRVIVVGHDPDDAQVWERSDSLDASTVMVLPYDQATLRRRVLYAERGSDPTCTVAVLSGCGGAGGTLFATAVAMAARRAHHRVALMDADPVGRALQLLLEEVATHQAPDAFDGPGDEAAPLVCATRPVGVCGGIDPEDYLPVLHFLQADQDIVVVDAPRGPSDAAAALLEHSDLTLIVVPDTQHGIASAARVLDWVTGFASRTAIVVRRCTDEAPPPDKVANVLHTSLLGCIDTERADCDGEIVVRGSVADLADALVDDQFGLG</sequence>
<evidence type="ECO:0000313" key="3">
    <source>
        <dbReference type="Proteomes" id="UP000286746"/>
    </source>
</evidence>
<name>A0A401VUS4_STREY</name>
<dbReference type="EMBL" id="BHZD01000001">
    <property type="protein sequence ID" value="GCD40822.1"/>
    <property type="molecule type" value="Genomic_DNA"/>
</dbReference>
<protein>
    <recommendedName>
        <fullName evidence="1">Rv3660c-like CheY-like N-terminal domain-containing protein</fullName>
    </recommendedName>
</protein>
<dbReference type="Proteomes" id="UP000286746">
    <property type="component" value="Unassembled WGS sequence"/>
</dbReference>
<feature type="domain" description="Rv3660c-like CheY-like N-terminal" evidence="1">
    <location>
        <begin position="11"/>
        <end position="109"/>
    </location>
</feature>
<dbReference type="PANTHER" id="PTHR43384">
    <property type="entry name" value="SEPTUM SITE-DETERMINING PROTEIN MIND HOMOLOG, CHLOROPLASTIC-RELATED"/>
    <property type="match status" value="1"/>
</dbReference>
<dbReference type="GO" id="GO:0005524">
    <property type="term" value="F:ATP binding"/>
    <property type="evidence" value="ECO:0007669"/>
    <property type="project" value="TreeGrafter"/>
</dbReference>
<gene>
    <name evidence="2" type="ORF">GKJPGBOP_00475</name>
</gene>
<dbReference type="InterPro" id="IPR027417">
    <property type="entry name" value="P-loop_NTPase"/>
</dbReference>
<dbReference type="GO" id="GO:0009898">
    <property type="term" value="C:cytoplasmic side of plasma membrane"/>
    <property type="evidence" value="ECO:0007669"/>
    <property type="project" value="TreeGrafter"/>
</dbReference>
<dbReference type="GO" id="GO:0016887">
    <property type="term" value="F:ATP hydrolysis activity"/>
    <property type="evidence" value="ECO:0007669"/>
    <property type="project" value="TreeGrafter"/>
</dbReference>
<dbReference type="AlphaFoldDB" id="A0A401VUS4"/>
<dbReference type="SUPFAM" id="SSF52540">
    <property type="entry name" value="P-loop containing nucleoside triphosphate hydrolases"/>
    <property type="match status" value="1"/>
</dbReference>
<dbReference type="GO" id="GO:0005829">
    <property type="term" value="C:cytosol"/>
    <property type="evidence" value="ECO:0007669"/>
    <property type="project" value="TreeGrafter"/>
</dbReference>
<evidence type="ECO:0000259" key="1">
    <source>
        <dbReference type="Pfam" id="PF26563"/>
    </source>
</evidence>
<comment type="caution">
    <text evidence="2">The sequence shown here is derived from an EMBL/GenBank/DDBJ whole genome shotgun (WGS) entry which is preliminary data.</text>
</comment>
<dbReference type="InterPro" id="IPR050625">
    <property type="entry name" value="ParA/MinD_ATPase"/>
</dbReference>
<keyword evidence="3" id="KW-1185">Reference proteome</keyword>
<dbReference type="GO" id="GO:0051782">
    <property type="term" value="P:negative regulation of cell division"/>
    <property type="evidence" value="ECO:0007669"/>
    <property type="project" value="TreeGrafter"/>
</dbReference>
<dbReference type="InterPro" id="IPR059050">
    <property type="entry name" value="Rv3660c_N"/>
</dbReference>
<evidence type="ECO:0000313" key="2">
    <source>
        <dbReference type="EMBL" id="GCD40822.1"/>
    </source>
</evidence>
<dbReference type="PANTHER" id="PTHR43384:SF11">
    <property type="entry name" value="SEPTUM SITE DETERMINING PROTEIN"/>
    <property type="match status" value="1"/>
</dbReference>
<reference evidence="2 3" key="1">
    <citation type="submission" date="2018-11" db="EMBL/GenBank/DDBJ databases">
        <title>Whole genome sequence of Streptomyces paromomycinus NBRC 15454(T).</title>
        <authorList>
            <person name="Komaki H."/>
            <person name="Tamura T."/>
        </authorList>
    </citation>
    <scope>NUCLEOTIDE SEQUENCE [LARGE SCALE GENOMIC DNA]</scope>
    <source>
        <strain evidence="2 3">NBRC 15454</strain>
    </source>
</reference>
<dbReference type="Pfam" id="PF26563">
    <property type="entry name" value="Rv3660c_N"/>
    <property type="match status" value="1"/>
</dbReference>
<accession>A0A401VUS4</accession>
<dbReference type="RefSeq" id="WP_125051355.1">
    <property type="nucleotide sequence ID" value="NZ_BHZD01000001.1"/>
</dbReference>
<organism evidence="2 3">
    <name type="scientific">Streptomyces paromomycinus</name>
    <name type="common">Streptomyces rimosus subsp. paromomycinus</name>
    <dbReference type="NCBI Taxonomy" id="92743"/>
    <lineage>
        <taxon>Bacteria</taxon>
        <taxon>Bacillati</taxon>
        <taxon>Actinomycetota</taxon>
        <taxon>Actinomycetes</taxon>
        <taxon>Kitasatosporales</taxon>
        <taxon>Streptomycetaceae</taxon>
        <taxon>Streptomyces</taxon>
    </lineage>
</organism>
<dbReference type="Gene3D" id="3.40.50.300">
    <property type="entry name" value="P-loop containing nucleotide triphosphate hydrolases"/>
    <property type="match status" value="1"/>
</dbReference>
<proteinExistence type="predicted"/>